<sequence precursor="true">MSRLRSVPSVLLLSLTALVSFGSAKAETTKLVSEPTEAALRAALAEVRQMRSTGDTAPVRLQLTGGVYQLSQTIELNGEIVGEGLTIEPTPDCKHVTISGAEQLGVPTKDADGRWRYPLPTTWRANGIPRVMLVGHKLQTAARTPNEGYYRIVECLPDRRSGFLYEVNDLPSPLPLEGHVCDLVLLHDWSSSRLPVKSIDAESHELKTVGPIGADAPHYAIDHFEKQPRYYLEGHEAFADLPGEWYVDVAAEELVVVAGDDASAPNVALPVVEQLIVATGTDEAPLKHLVIQNIRFTGTRFPMPPGGMACVQAANLQARDANGDMIHQGRQGLSSAVHVEVAEQAIVRDCEFVGLGNCGLWLGSRTTDCRIEQCKFDDIGGNALNLGEDSSRSVNGQAWWQAAPAEVATNNVVTKCTISHCGQLLPGAVAIWGGFLKQLQISDNEISDCPYTGISLGWMWNPTPTPAGNNRIANNHIVRVMQTLSDGGGIYTLGLQPNSVIEGNVIEDVPLNLGRAESNGMFLDEGTTGWTIRQNTFRGIARSPLRFHRAGENFVSENTWQLATPDTPPVRFNSTPETNITIENNRVIDN</sequence>
<dbReference type="Proteomes" id="UP000315750">
    <property type="component" value="Chromosome"/>
</dbReference>
<dbReference type="InterPro" id="IPR012334">
    <property type="entry name" value="Pectin_lyas_fold"/>
</dbReference>
<dbReference type="PANTHER" id="PTHR36453">
    <property type="entry name" value="SECRETED PROTEIN-RELATED"/>
    <property type="match status" value="1"/>
</dbReference>
<dbReference type="InterPro" id="IPR011050">
    <property type="entry name" value="Pectin_lyase_fold/virulence"/>
</dbReference>
<dbReference type="RefSeq" id="WP_145246922.1">
    <property type="nucleotide sequence ID" value="NZ_CP036278.1"/>
</dbReference>
<dbReference type="EMBL" id="CP036278">
    <property type="protein sequence ID" value="QDU56174.1"/>
    <property type="molecule type" value="Genomic_DNA"/>
</dbReference>
<keyword evidence="4" id="KW-1185">Reference proteome</keyword>
<evidence type="ECO:0000256" key="1">
    <source>
        <dbReference type="SAM" id="SignalP"/>
    </source>
</evidence>
<dbReference type="OrthoDB" id="227157at2"/>
<feature type="domain" description="Right handed beta helix" evidence="2">
    <location>
        <begin position="409"/>
        <end position="537"/>
    </location>
</feature>
<dbReference type="KEGG" id="amuc:Pan181_23790"/>
<evidence type="ECO:0000313" key="4">
    <source>
        <dbReference type="Proteomes" id="UP000315750"/>
    </source>
</evidence>
<dbReference type="Gene3D" id="2.160.20.10">
    <property type="entry name" value="Single-stranded right-handed beta-helix, Pectin lyase-like"/>
    <property type="match status" value="1"/>
</dbReference>
<protein>
    <recommendedName>
        <fullName evidence="2">Right handed beta helix domain-containing protein</fullName>
    </recommendedName>
</protein>
<dbReference type="SMART" id="SM00710">
    <property type="entry name" value="PbH1"/>
    <property type="match status" value="8"/>
</dbReference>
<gene>
    <name evidence="3" type="ORF">Pan181_23790</name>
</gene>
<dbReference type="Pfam" id="PF13229">
    <property type="entry name" value="Beta_helix"/>
    <property type="match status" value="1"/>
</dbReference>
<dbReference type="PANTHER" id="PTHR36453:SF1">
    <property type="entry name" value="RIGHT HANDED BETA HELIX DOMAIN-CONTAINING PROTEIN"/>
    <property type="match status" value="1"/>
</dbReference>
<feature type="chain" id="PRO_5022143537" description="Right handed beta helix domain-containing protein" evidence="1">
    <location>
        <begin position="27"/>
        <end position="590"/>
    </location>
</feature>
<proteinExistence type="predicted"/>
<dbReference type="InterPro" id="IPR039448">
    <property type="entry name" value="Beta_helix"/>
</dbReference>
<name>A0A518AN73_9BACT</name>
<reference evidence="3 4" key="1">
    <citation type="submission" date="2019-02" db="EMBL/GenBank/DDBJ databases">
        <title>Deep-cultivation of Planctomycetes and their phenomic and genomic characterization uncovers novel biology.</title>
        <authorList>
            <person name="Wiegand S."/>
            <person name="Jogler M."/>
            <person name="Boedeker C."/>
            <person name="Pinto D."/>
            <person name="Vollmers J."/>
            <person name="Rivas-Marin E."/>
            <person name="Kohn T."/>
            <person name="Peeters S.H."/>
            <person name="Heuer A."/>
            <person name="Rast P."/>
            <person name="Oberbeckmann S."/>
            <person name="Bunk B."/>
            <person name="Jeske O."/>
            <person name="Meyerdierks A."/>
            <person name="Storesund J.E."/>
            <person name="Kallscheuer N."/>
            <person name="Luecker S."/>
            <person name="Lage O.M."/>
            <person name="Pohl T."/>
            <person name="Merkel B.J."/>
            <person name="Hornburger P."/>
            <person name="Mueller R.-W."/>
            <person name="Bruemmer F."/>
            <person name="Labrenz M."/>
            <person name="Spormann A.M."/>
            <person name="Op den Camp H."/>
            <person name="Overmann J."/>
            <person name="Amann R."/>
            <person name="Jetten M.S.M."/>
            <person name="Mascher T."/>
            <person name="Medema M.H."/>
            <person name="Devos D.P."/>
            <person name="Kaster A.-K."/>
            <person name="Ovreas L."/>
            <person name="Rohde M."/>
            <person name="Galperin M.Y."/>
            <person name="Jogler C."/>
        </authorList>
    </citation>
    <scope>NUCLEOTIDE SEQUENCE [LARGE SCALE GENOMIC DNA]</scope>
    <source>
        <strain evidence="3 4">Pan181</strain>
    </source>
</reference>
<organism evidence="3 4">
    <name type="scientific">Aeoliella mucimassa</name>
    <dbReference type="NCBI Taxonomy" id="2527972"/>
    <lineage>
        <taxon>Bacteria</taxon>
        <taxon>Pseudomonadati</taxon>
        <taxon>Planctomycetota</taxon>
        <taxon>Planctomycetia</taxon>
        <taxon>Pirellulales</taxon>
        <taxon>Lacipirellulaceae</taxon>
        <taxon>Aeoliella</taxon>
    </lineage>
</organism>
<evidence type="ECO:0000313" key="3">
    <source>
        <dbReference type="EMBL" id="QDU56174.1"/>
    </source>
</evidence>
<evidence type="ECO:0000259" key="2">
    <source>
        <dbReference type="Pfam" id="PF13229"/>
    </source>
</evidence>
<dbReference type="SUPFAM" id="SSF51126">
    <property type="entry name" value="Pectin lyase-like"/>
    <property type="match status" value="1"/>
</dbReference>
<keyword evidence="1" id="KW-0732">Signal</keyword>
<dbReference type="InterPro" id="IPR006626">
    <property type="entry name" value="PbH1"/>
</dbReference>
<dbReference type="AlphaFoldDB" id="A0A518AN73"/>
<feature type="signal peptide" evidence="1">
    <location>
        <begin position="1"/>
        <end position="26"/>
    </location>
</feature>
<accession>A0A518AN73</accession>